<dbReference type="Gene3D" id="2.40.170.20">
    <property type="entry name" value="TonB-dependent receptor, beta-barrel domain"/>
    <property type="match status" value="1"/>
</dbReference>
<comment type="similarity">
    <text evidence="7">Belongs to the TonB-dependent receptor family.</text>
</comment>
<evidence type="ECO:0000256" key="4">
    <source>
        <dbReference type="ARBA" id="ARBA00022692"/>
    </source>
</evidence>
<keyword evidence="5 7" id="KW-0472">Membrane</keyword>
<dbReference type="Proteomes" id="UP000461730">
    <property type="component" value="Unassembled WGS sequence"/>
</dbReference>
<dbReference type="InterPro" id="IPR039426">
    <property type="entry name" value="TonB-dep_rcpt-like"/>
</dbReference>
<evidence type="ECO:0000256" key="6">
    <source>
        <dbReference type="ARBA" id="ARBA00023237"/>
    </source>
</evidence>
<comment type="subcellular location">
    <subcellularLocation>
        <location evidence="1 7">Cell outer membrane</location>
        <topology evidence="1 7">Multi-pass membrane protein</topology>
    </subcellularLocation>
</comment>
<dbReference type="Gene3D" id="2.170.130.10">
    <property type="entry name" value="TonB-dependent receptor, plug domain"/>
    <property type="match status" value="1"/>
</dbReference>
<dbReference type="InterPro" id="IPR037066">
    <property type="entry name" value="Plug_dom_sf"/>
</dbReference>
<evidence type="ECO:0000256" key="1">
    <source>
        <dbReference type="ARBA" id="ARBA00004571"/>
    </source>
</evidence>
<sequence length="1036" mass="114972">MFMRITFIMLLFCLRLAAQDTTLNITGTIREAATGKVLPGINISIPGYAAAITNEKGVFRIKAPGGNAVLTVSAPGYQVKEIPLKGRRKVNASLYEETFPSIYEDAVLPFGNRAGNQLVYPVQSVNMDSKWQRVPESPEAALQGSVAGLRVIRRSGTPGIGAELFLRGYTSLYATNRPLIVVDGMIYDANEYGGSLVEGHVNNPLAHIDIRDIDNVTVIKDGTSTYGSRGGNGVILITTARAKELATKIDFAAYGGYNSTPAMIPMMKAGDYRVYLSDVLKTSGLTDQQISDQPYMNDQPNPDYYRYHYNTDWQKQVMKRSFNQQYFLKVTGGDDIATYALSLGYLKQGGIISRTDLGRYQTRFNADLNLSKRLKASVNLAFTSSQQKNKDQGIALKTNPIYLGLIKAPFLPVRAVSEEGIESPSLDNYDIFNVSNPAAIISGMQAVSKNYRFFGSVNFRYKLSDDWSIHTLLGVTYDKVRENIFIPQKGVAPDTLPNGIVYNRSGSNVERLYSLYNDTRLSWQRSFRQKHQFAVDAGVRFNNSSSESDYGRGYNSATDEFVSVGMGQNLYRSVSGDIGKWNWLNTYLHADYTFLNRYFLTFNIAADGSSRFGKKAPGAWTINGNPFAVMPAVAAGWLVSSEPFMNNVSFIELLKLRAGYGRTGNDDIGNYAARQYYVSQNLLGMQGLVRGNIGNPYLKWETVDRLNAGIDLSFLQERLNISLDVFRNNTWDMLTIEPVKSVTGFDQMITNNSAMHTKGIELSISGRIVNNDLKWDAAFNLATYRNKVTKIPGSRMISSYAGATFLTAVGQPANQFYGYKTAGVFATTDAAAGLKYIAADGTAMPFQGGDVRFVDVNGDNIIDESDRQVIGDPNPDFTGMFSNTLSWRRWSLGVLFTFSKGNDIYNYMRAQTEDLSSYHNQSAAVVNRWRAEGQQTDIPRAVWGDPAGNARFSDRWIEDGSYLRLRTLTLAYDVPVRPGALKYVKLYATGNNLFTWTRYLGYDPEFSAAGSIFAQGIDTGLEPQFRTMQLGVRIGL</sequence>
<evidence type="ECO:0000313" key="10">
    <source>
        <dbReference type="EMBL" id="MVT12387.1"/>
    </source>
</evidence>
<dbReference type="SUPFAM" id="SSF49464">
    <property type="entry name" value="Carboxypeptidase regulatory domain-like"/>
    <property type="match status" value="1"/>
</dbReference>
<dbReference type="EMBL" id="WRXN01000024">
    <property type="protein sequence ID" value="MVT12387.1"/>
    <property type="molecule type" value="Genomic_DNA"/>
</dbReference>
<proteinExistence type="inferred from homology"/>
<name>A0A7K1UDC9_9BACT</name>
<evidence type="ECO:0000256" key="2">
    <source>
        <dbReference type="ARBA" id="ARBA00022448"/>
    </source>
</evidence>
<feature type="domain" description="TonB-dependent receptor plug" evidence="9">
    <location>
        <begin position="121"/>
        <end position="234"/>
    </location>
</feature>
<evidence type="ECO:0000256" key="5">
    <source>
        <dbReference type="ARBA" id="ARBA00023136"/>
    </source>
</evidence>
<dbReference type="InterPro" id="IPR023996">
    <property type="entry name" value="TonB-dep_OMP_SusC/RagA"/>
</dbReference>
<keyword evidence="4 7" id="KW-0812">Transmembrane</keyword>
<dbReference type="InterPro" id="IPR008969">
    <property type="entry name" value="CarboxyPept-like_regulatory"/>
</dbReference>
<dbReference type="NCBIfam" id="TIGR04056">
    <property type="entry name" value="OMP_RagA_SusC"/>
    <property type="match status" value="1"/>
</dbReference>
<keyword evidence="6 7" id="KW-0998">Cell outer membrane</keyword>
<dbReference type="GO" id="GO:0009279">
    <property type="term" value="C:cell outer membrane"/>
    <property type="evidence" value="ECO:0007669"/>
    <property type="project" value="UniProtKB-SubCell"/>
</dbReference>
<keyword evidence="2 7" id="KW-0813">Transport</keyword>
<dbReference type="PROSITE" id="PS52016">
    <property type="entry name" value="TONB_DEPENDENT_REC_3"/>
    <property type="match status" value="1"/>
</dbReference>
<dbReference type="InterPro" id="IPR012910">
    <property type="entry name" value="Plug_dom"/>
</dbReference>
<keyword evidence="8" id="KW-0732">Signal</keyword>
<dbReference type="Gene3D" id="2.60.40.1120">
    <property type="entry name" value="Carboxypeptidase-like, regulatory domain"/>
    <property type="match status" value="1"/>
</dbReference>
<feature type="chain" id="PRO_5029456828" evidence="8">
    <location>
        <begin position="19"/>
        <end position="1036"/>
    </location>
</feature>
<protein>
    <submittedName>
        <fullName evidence="10">SusC/RagA family TonB-linked outer membrane protein</fullName>
    </submittedName>
</protein>
<keyword evidence="3 7" id="KW-1134">Transmembrane beta strand</keyword>
<gene>
    <name evidence="10" type="ORF">GO493_29305</name>
</gene>
<evidence type="ECO:0000256" key="8">
    <source>
        <dbReference type="SAM" id="SignalP"/>
    </source>
</evidence>
<evidence type="ECO:0000259" key="9">
    <source>
        <dbReference type="Pfam" id="PF07715"/>
    </source>
</evidence>
<dbReference type="InterPro" id="IPR036942">
    <property type="entry name" value="Beta-barrel_TonB_sf"/>
</dbReference>
<dbReference type="Pfam" id="PF13715">
    <property type="entry name" value="CarbopepD_reg_2"/>
    <property type="match status" value="1"/>
</dbReference>
<organism evidence="10 11">
    <name type="scientific">Chitinophaga tropicalis</name>
    <dbReference type="NCBI Taxonomy" id="2683588"/>
    <lineage>
        <taxon>Bacteria</taxon>
        <taxon>Pseudomonadati</taxon>
        <taxon>Bacteroidota</taxon>
        <taxon>Chitinophagia</taxon>
        <taxon>Chitinophagales</taxon>
        <taxon>Chitinophagaceae</taxon>
        <taxon>Chitinophaga</taxon>
    </lineage>
</organism>
<reference evidence="10 11" key="1">
    <citation type="submission" date="2019-12" db="EMBL/GenBank/DDBJ databases">
        <title>Chitinophaga sp. strain ysch24 (GDMCC 1.1355), whole genome shotgun sequence.</title>
        <authorList>
            <person name="Zhang X."/>
        </authorList>
    </citation>
    <scope>NUCLEOTIDE SEQUENCE [LARGE SCALE GENOMIC DNA]</scope>
    <source>
        <strain evidence="11">ysch24</strain>
    </source>
</reference>
<feature type="signal peptide" evidence="8">
    <location>
        <begin position="1"/>
        <end position="18"/>
    </location>
</feature>
<evidence type="ECO:0000256" key="7">
    <source>
        <dbReference type="PROSITE-ProRule" id="PRU01360"/>
    </source>
</evidence>
<evidence type="ECO:0000313" key="11">
    <source>
        <dbReference type="Proteomes" id="UP000461730"/>
    </source>
</evidence>
<keyword evidence="11" id="KW-1185">Reference proteome</keyword>
<dbReference type="SUPFAM" id="SSF56935">
    <property type="entry name" value="Porins"/>
    <property type="match status" value="1"/>
</dbReference>
<dbReference type="Pfam" id="PF07715">
    <property type="entry name" value="Plug"/>
    <property type="match status" value="1"/>
</dbReference>
<evidence type="ECO:0000256" key="3">
    <source>
        <dbReference type="ARBA" id="ARBA00022452"/>
    </source>
</evidence>
<accession>A0A7K1UDC9</accession>
<comment type="caution">
    <text evidence="10">The sequence shown here is derived from an EMBL/GenBank/DDBJ whole genome shotgun (WGS) entry which is preliminary data.</text>
</comment>
<dbReference type="AlphaFoldDB" id="A0A7K1UDC9"/>